<feature type="region of interest" description="Disordered" evidence="2">
    <location>
        <begin position="201"/>
        <end position="228"/>
    </location>
</feature>
<feature type="region of interest" description="Disordered" evidence="2">
    <location>
        <begin position="330"/>
        <end position="349"/>
    </location>
</feature>
<organism evidence="4 5">
    <name type="scientific">Claviceps africana</name>
    <dbReference type="NCBI Taxonomy" id="83212"/>
    <lineage>
        <taxon>Eukaryota</taxon>
        <taxon>Fungi</taxon>
        <taxon>Dikarya</taxon>
        <taxon>Ascomycota</taxon>
        <taxon>Pezizomycotina</taxon>
        <taxon>Sordariomycetes</taxon>
        <taxon>Hypocreomycetidae</taxon>
        <taxon>Hypocreales</taxon>
        <taxon>Clavicipitaceae</taxon>
        <taxon>Claviceps</taxon>
    </lineage>
</organism>
<evidence type="ECO:0000256" key="2">
    <source>
        <dbReference type="SAM" id="MobiDB-lite"/>
    </source>
</evidence>
<evidence type="ECO:0000259" key="3">
    <source>
        <dbReference type="Pfam" id="PF15456"/>
    </source>
</evidence>
<dbReference type="Proteomes" id="UP000811619">
    <property type="component" value="Unassembled WGS sequence"/>
</dbReference>
<proteinExistence type="predicted"/>
<feature type="region of interest" description="Disordered" evidence="2">
    <location>
        <begin position="290"/>
        <end position="321"/>
    </location>
</feature>
<feature type="compositionally biased region" description="Basic and acidic residues" evidence="2">
    <location>
        <begin position="139"/>
        <end position="152"/>
    </location>
</feature>
<evidence type="ECO:0000313" key="5">
    <source>
        <dbReference type="Proteomes" id="UP000811619"/>
    </source>
</evidence>
<dbReference type="Pfam" id="PF15456">
    <property type="entry name" value="Uds1"/>
    <property type="match status" value="1"/>
</dbReference>
<feature type="region of interest" description="Disordered" evidence="2">
    <location>
        <begin position="514"/>
        <end position="552"/>
    </location>
</feature>
<evidence type="ECO:0000256" key="1">
    <source>
        <dbReference type="SAM" id="Coils"/>
    </source>
</evidence>
<feature type="compositionally biased region" description="Polar residues" evidence="2">
    <location>
        <begin position="330"/>
        <end position="344"/>
    </location>
</feature>
<feature type="coiled-coil region" evidence="1">
    <location>
        <begin position="461"/>
        <end position="495"/>
    </location>
</feature>
<feature type="compositionally biased region" description="Basic and acidic residues" evidence="2">
    <location>
        <begin position="637"/>
        <end position="659"/>
    </location>
</feature>
<feature type="compositionally biased region" description="Polar residues" evidence="2">
    <location>
        <begin position="103"/>
        <end position="112"/>
    </location>
</feature>
<dbReference type="InterPro" id="IPR029191">
    <property type="entry name" value="Uds1"/>
</dbReference>
<feature type="domain" description="Up-regulated during septation protein 1" evidence="3">
    <location>
        <begin position="383"/>
        <end position="497"/>
    </location>
</feature>
<dbReference type="EMBL" id="SRPY01000278">
    <property type="protein sequence ID" value="KAG5926295.1"/>
    <property type="molecule type" value="Genomic_DNA"/>
</dbReference>
<dbReference type="OrthoDB" id="5429395at2759"/>
<keyword evidence="1" id="KW-0175">Coiled coil</keyword>
<gene>
    <name evidence="4" type="ORF">E4U42_003442</name>
</gene>
<sequence length="751" mass="81365">MAHIANCVANADHGSISKSFSPAPSVLSITSPNLPLDKPFTWRMLPADAISFKNKPLPSLKINRTPHSTAAVDATVTEQQTAGGGLRHRPSPQAPARRGKMSGSDSGLTATVQGPIMDSPTIPGLHALHEWSASVPSNTEDKRRGESHRLVERTPAPAPGVQQRFAQVQSQSQPESNHHRLPPLYIPTAESFATLLKSKKSSAKLGSDSTSPLSLRSAGRDTSPWSRTRILASSSTPDLLYPRSAATTTDPTCPSNSSALLSAPGMECLCVSPNNWDSTGFRSAQIDRRQMPATPDGRGNGTCHVHLRGRSESSNIGTDRGRSRYQINHRNNSGPLLQGNNESNQGHKKREISLERRAFEELPKGWKPAEASCKHSASDLFALQKQALEQAERFEVLRIDDVDALSKELRQLDERTEYLRRTQTSLRAGRRDLHSRICQYLRSPRAAQFSPYSILKQEESLAELDASIDQWAAKLEQAENRRTRVRQKLLEHVAAAAIVGRPNGMASMSESLQQMMGVQSPTGPREPSTPPRSPVQSSLSGQGGNALPSPAKAVAQIPSTILEQPVLEDVAEDRADASRASRTTSIFTLSRGHVESIRIYAGDDVFALLADVENEMVKMGTGDSPVVAPELVAAHGSRWEAGTERERQQERQRTHEKLHGHSGSSLFVSPWSSRPETQLPASPETSPTSINVSRPTEPLGASAAPGSALGLILSTHRHNVERLAPSSLMPAVNKSVTDAGPLFLTSAVFKP</sequence>
<comment type="caution">
    <text evidence="4">The sequence shown here is derived from an EMBL/GenBank/DDBJ whole genome shotgun (WGS) entry which is preliminary data.</text>
</comment>
<feature type="compositionally biased region" description="Polar residues" evidence="2">
    <location>
        <begin position="662"/>
        <end position="694"/>
    </location>
</feature>
<accession>A0A8K0J768</accession>
<feature type="region of interest" description="Disordered" evidence="2">
    <location>
        <begin position="78"/>
        <end position="183"/>
    </location>
</feature>
<dbReference type="AlphaFoldDB" id="A0A8K0J768"/>
<name>A0A8K0J768_9HYPO</name>
<keyword evidence="5" id="KW-1185">Reference proteome</keyword>
<feature type="region of interest" description="Disordered" evidence="2">
    <location>
        <begin position="637"/>
        <end position="703"/>
    </location>
</feature>
<reference evidence="4" key="1">
    <citation type="journal article" date="2020" name="bioRxiv">
        <title>Whole genome comparisons of ergot fungi reveals the divergence and evolution of species within the genus Claviceps are the result of varying mechanisms driving genome evolution and host range expansion.</title>
        <authorList>
            <person name="Wyka S.A."/>
            <person name="Mondo S.J."/>
            <person name="Liu M."/>
            <person name="Dettman J."/>
            <person name="Nalam V."/>
            <person name="Broders K.D."/>
        </authorList>
    </citation>
    <scope>NUCLEOTIDE SEQUENCE</scope>
    <source>
        <strain evidence="4">CCC 489</strain>
    </source>
</reference>
<feature type="compositionally biased region" description="Low complexity" evidence="2">
    <location>
        <begin position="161"/>
        <end position="173"/>
    </location>
</feature>
<evidence type="ECO:0000313" key="4">
    <source>
        <dbReference type="EMBL" id="KAG5926295.1"/>
    </source>
</evidence>
<protein>
    <recommendedName>
        <fullName evidence="3">Up-regulated during septation protein 1 domain-containing protein</fullName>
    </recommendedName>
</protein>